<proteinExistence type="predicted"/>
<evidence type="ECO:0000313" key="2">
    <source>
        <dbReference type="Proteomes" id="UP000177250"/>
    </source>
</evidence>
<evidence type="ECO:0000313" key="1">
    <source>
        <dbReference type="EMBL" id="OGY54411.1"/>
    </source>
</evidence>
<protein>
    <submittedName>
        <fullName evidence="1">Uncharacterized protein</fullName>
    </submittedName>
</protein>
<name>A0A1G1YQ15_9BACT</name>
<accession>A0A1G1YQ15</accession>
<organism evidence="1 2">
    <name type="scientific">Candidatus Buchananbacteria bacterium RIFCSPLOWO2_01_FULL_45_31</name>
    <dbReference type="NCBI Taxonomy" id="1797545"/>
    <lineage>
        <taxon>Bacteria</taxon>
        <taxon>Candidatus Buchananiibacteriota</taxon>
    </lineage>
</organism>
<gene>
    <name evidence="1" type="ORF">A3B15_02575</name>
</gene>
<reference evidence="1 2" key="1">
    <citation type="journal article" date="2016" name="Nat. Commun.">
        <title>Thousands of microbial genomes shed light on interconnected biogeochemical processes in an aquifer system.</title>
        <authorList>
            <person name="Anantharaman K."/>
            <person name="Brown C.T."/>
            <person name="Hug L.A."/>
            <person name="Sharon I."/>
            <person name="Castelle C.J."/>
            <person name="Probst A.J."/>
            <person name="Thomas B.C."/>
            <person name="Singh A."/>
            <person name="Wilkins M.J."/>
            <person name="Karaoz U."/>
            <person name="Brodie E.L."/>
            <person name="Williams K.H."/>
            <person name="Hubbard S.S."/>
            <person name="Banfield J.F."/>
        </authorList>
    </citation>
    <scope>NUCLEOTIDE SEQUENCE [LARGE SCALE GENOMIC DNA]</scope>
</reference>
<dbReference type="AlphaFoldDB" id="A0A1G1YQ15"/>
<dbReference type="EMBL" id="MHIO01000003">
    <property type="protein sequence ID" value="OGY54411.1"/>
    <property type="molecule type" value="Genomic_DNA"/>
</dbReference>
<comment type="caution">
    <text evidence="1">The sequence shown here is derived from an EMBL/GenBank/DDBJ whole genome shotgun (WGS) entry which is preliminary data.</text>
</comment>
<dbReference type="Proteomes" id="UP000177250">
    <property type="component" value="Unassembled WGS sequence"/>
</dbReference>
<sequence>MIPKGRLILPMGELSYFSTTGTTVPIATVSDGSTNLVKVDPVTVLSDDFSEFDNGGADNGRLRYTGATTKMFHTAITISMDAEGSGNNFYVFGIAKNGVVNSGCKVIRSITAVSDTGSTALHCMVSLTTNDYIELYAGNLTDADDIAVKTLNLFAMGL</sequence>